<dbReference type="PANTHER" id="PTHR13847">
    <property type="entry name" value="SARCOSINE DEHYDROGENASE-RELATED"/>
    <property type="match status" value="1"/>
</dbReference>
<gene>
    <name evidence="3" type="ORF">GCM10010964_17060</name>
</gene>
<dbReference type="Pfam" id="PF01266">
    <property type="entry name" value="DAO"/>
    <property type="match status" value="1"/>
</dbReference>
<dbReference type="InterPro" id="IPR036188">
    <property type="entry name" value="FAD/NAD-bd_sf"/>
</dbReference>
<evidence type="ECO:0000313" key="3">
    <source>
        <dbReference type="EMBL" id="GGG29758.1"/>
    </source>
</evidence>
<proteinExistence type="predicted"/>
<dbReference type="SUPFAM" id="SSF51971">
    <property type="entry name" value="Nucleotide-binding domain"/>
    <property type="match status" value="1"/>
</dbReference>
<sequence>MGPPRHVVVIGAGIVGAASAIELLRDGHRVTILEPGEPGGEQSASYGNGCWLSPMSVIPPAVPGLWRKVPGFVADPLGPLAIRWTYLPRALPWLARYLLSGWTEARVERAAHALRPLLVDAPALHKALAEEAGVGHLIERRGLLYVFPSRAEFEADAMAWRIRARTGVRWIELDEDELRQREPALDRRYRFALLAEEGGHCRDPGAYVAALVSHARERGADLRRARARGFRIEAGRLRAVTTEGGEEIACDGAVIAAGARSKALAAAAGDRVPLETERGYHAVIADAEAGPRTPLMPSDGRMSVAWTDRGLRVAGQVEIAGLDAAPNWKRAEILRDHLLRLFPALPRDLPPERVRFWMGHRPSMPDGLPCLGPASATTDVVHAFGHGHVGLVAGARTGRIVAQLLGARPPEIPVAPYDPRRFRRAFFPPRFPQAGVPCLG</sequence>
<accession>A0A8J2ZA94</accession>
<protein>
    <submittedName>
        <fullName evidence="3">Dehydrogenase</fullName>
    </submittedName>
</protein>
<comment type="caution">
    <text evidence="3">The sequence shown here is derived from an EMBL/GenBank/DDBJ whole genome shotgun (WGS) entry which is preliminary data.</text>
</comment>
<evidence type="ECO:0000256" key="1">
    <source>
        <dbReference type="ARBA" id="ARBA00023002"/>
    </source>
</evidence>
<name>A0A8J2ZA94_9PROT</name>
<keyword evidence="1" id="KW-0560">Oxidoreductase</keyword>
<evidence type="ECO:0000313" key="4">
    <source>
        <dbReference type="Proteomes" id="UP000597507"/>
    </source>
</evidence>
<dbReference type="Gene3D" id="3.30.9.10">
    <property type="entry name" value="D-Amino Acid Oxidase, subunit A, domain 2"/>
    <property type="match status" value="1"/>
</dbReference>
<dbReference type="Proteomes" id="UP000597507">
    <property type="component" value="Unassembled WGS sequence"/>
</dbReference>
<feature type="domain" description="FAD dependent oxidoreductase" evidence="2">
    <location>
        <begin position="6"/>
        <end position="404"/>
    </location>
</feature>
<dbReference type="GO" id="GO:0016491">
    <property type="term" value="F:oxidoreductase activity"/>
    <property type="evidence" value="ECO:0007669"/>
    <property type="project" value="UniProtKB-KW"/>
</dbReference>
<dbReference type="PANTHER" id="PTHR13847:SF289">
    <property type="entry name" value="GLYCINE OXIDASE"/>
    <property type="match status" value="1"/>
</dbReference>
<dbReference type="InterPro" id="IPR006076">
    <property type="entry name" value="FAD-dep_OxRdtase"/>
</dbReference>
<reference evidence="3 4" key="1">
    <citation type="journal article" date="2014" name="Int. J. Syst. Evol. Microbiol.">
        <title>Complete genome sequence of Corynebacterium casei LMG S-19264T (=DSM 44701T), isolated from a smear-ripened cheese.</title>
        <authorList>
            <consortium name="US DOE Joint Genome Institute (JGI-PGF)"/>
            <person name="Walter F."/>
            <person name="Albersmeier A."/>
            <person name="Kalinowski J."/>
            <person name="Ruckert C."/>
        </authorList>
    </citation>
    <scope>NUCLEOTIDE SEQUENCE [LARGE SCALE GENOMIC DNA]</scope>
    <source>
        <strain evidence="3 4">CGMCC 1.16330</strain>
    </source>
</reference>
<dbReference type="Gene3D" id="3.50.50.60">
    <property type="entry name" value="FAD/NAD(P)-binding domain"/>
    <property type="match status" value="2"/>
</dbReference>
<dbReference type="GO" id="GO:0005737">
    <property type="term" value="C:cytoplasm"/>
    <property type="evidence" value="ECO:0007669"/>
    <property type="project" value="TreeGrafter"/>
</dbReference>
<dbReference type="EMBL" id="BMKS01000004">
    <property type="protein sequence ID" value="GGG29758.1"/>
    <property type="molecule type" value="Genomic_DNA"/>
</dbReference>
<organism evidence="3 4">
    <name type="scientific">Caldovatus sediminis</name>
    <dbReference type="NCBI Taxonomy" id="2041189"/>
    <lineage>
        <taxon>Bacteria</taxon>
        <taxon>Pseudomonadati</taxon>
        <taxon>Pseudomonadota</taxon>
        <taxon>Alphaproteobacteria</taxon>
        <taxon>Acetobacterales</taxon>
        <taxon>Roseomonadaceae</taxon>
        <taxon>Caldovatus</taxon>
    </lineage>
</organism>
<keyword evidence="4" id="KW-1185">Reference proteome</keyword>
<dbReference type="AlphaFoldDB" id="A0A8J2ZA94"/>
<dbReference type="SUPFAM" id="SSF54373">
    <property type="entry name" value="FAD-linked reductases, C-terminal domain"/>
    <property type="match status" value="1"/>
</dbReference>
<dbReference type="RefSeq" id="WP_188899590.1">
    <property type="nucleotide sequence ID" value="NZ_BMKS01000004.1"/>
</dbReference>
<evidence type="ECO:0000259" key="2">
    <source>
        <dbReference type="Pfam" id="PF01266"/>
    </source>
</evidence>